<dbReference type="AlphaFoldDB" id="A0A812TBM9"/>
<dbReference type="CDD" id="cd00030">
    <property type="entry name" value="C2"/>
    <property type="match status" value="1"/>
</dbReference>
<dbReference type="GO" id="GO:0046872">
    <property type="term" value="F:metal ion binding"/>
    <property type="evidence" value="ECO:0007669"/>
    <property type="project" value="UniProtKB-KW"/>
</dbReference>
<proteinExistence type="predicted"/>
<evidence type="ECO:0000313" key="6">
    <source>
        <dbReference type="Proteomes" id="UP000649617"/>
    </source>
</evidence>
<organism evidence="5 6">
    <name type="scientific">Symbiodinium pilosum</name>
    <name type="common">Dinoflagellate</name>
    <dbReference type="NCBI Taxonomy" id="2952"/>
    <lineage>
        <taxon>Eukaryota</taxon>
        <taxon>Sar</taxon>
        <taxon>Alveolata</taxon>
        <taxon>Dinophyceae</taxon>
        <taxon>Suessiales</taxon>
        <taxon>Symbiodiniaceae</taxon>
        <taxon>Symbiodinium</taxon>
    </lineage>
</organism>
<dbReference type="PROSITE" id="PS50004">
    <property type="entry name" value="C2"/>
    <property type="match status" value="1"/>
</dbReference>
<dbReference type="EMBL" id="CAJNIZ010029902">
    <property type="protein sequence ID" value="CAE7519631.1"/>
    <property type="molecule type" value="Genomic_DNA"/>
</dbReference>
<dbReference type="SUPFAM" id="SSF49562">
    <property type="entry name" value="C2 domain (Calcium/lipid-binding domain, CaLB)"/>
    <property type="match status" value="1"/>
</dbReference>
<evidence type="ECO:0000256" key="3">
    <source>
        <dbReference type="SAM" id="MobiDB-lite"/>
    </source>
</evidence>
<protein>
    <submittedName>
        <fullName evidence="5">Mctp2 protein</fullName>
    </submittedName>
</protein>
<evidence type="ECO:0000256" key="1">
    <source>
        <dbReference type="ARBA" id="ARBA00022723"/>
    </source>
</evidence>
<dbReference type="PANTHER" id="PTHR45911">
    <property type="entry name" value="C2 DOMAIN-CONTAINING PROTEIN"/>
    <property type="match status" value="1"/>
</dbReference>
<comment type="caution">
    <text evidence="5">The sequence shown here is derived from an EMBL/GenBank/DDBJ whole genome shotgun (WGS) entry which is preliminary data.</text>
</comment>
<dbReference type="Pfam" id="PF00168">
    <property type="entry name" value="C2"/>
    <property type="match status" value="1"/>
</dbReference>
<evidence type="ECO:0000256" key="2">
    <source>
        <dbReference type="ARBA" id="ARBA00022837"/>
    </source>
</evidence>
<dbReference type="Gene3D" id="2.60.40.150">
    <property type="entry name" value="C2 domain"/>
    <property type="match status" value="1"/>
</dbReference>
<feature type="domain" description="C2" evidence="4">
    <location>
        <begin position="106"/>
        <end position="232"/>
    </location>
</feature>
<dbReference type="OrthoDB" id="411085at2759"/>
<feature type="region of interest" description="Disordered" evidence="3">
    <location>
        <begin position="85"/>
        <end position="120"/>
    </location>
</feature>
<evidence type="ECO:0000259" key="4">
    <source>
        <dbReference type="PROSITE" id="PS50004"/>
    </source>
</evidence>
<dbReference type="SMART" id="SM00239">
    <property type="entry name" value="C2"/>
    <property type="match status" value="1"/>
</dbReference>
<keyword evidence="2" id="KW-0106">Calcium</keyword>
<evidence type="ECO:0000313" key="5">
    <source>
        <dbReference type="EMBL" id="CAE7519631.1"/>
    </source>
</evidence>
<dbReference type="Proteomes" id="UP000649617">
    <property type="component" value="Unassembled WGS sequence"/>
</dbReference>
<name>A0A812TBM9_SYMPI</name>
<sequence length="237" mass="26740">MPLEVNSVSDMLQLEVLDLANPRVDEHIHHYFLGRAQLPIERIIAAVHRSKNPSRPLQLRESLEGSQAQAQIDFECTYEAYDTDAVSPAGSSPQREKYHSTLSASPHSSPGGKPKRQTSDMGTLGILSVRIIAAYNLINADTGILGDVSDPYTTVRLESQSEKQRKRTHTINNDLNPKWNSSPFLFPVQHAEDQLILEVYDEDMMGSDDFLGRMRIPLYRIIHGRANQPVRIRDQLQ</sequence>
<keyword evidence="1" id="KW-0479">Metal-binding</keyword>
<dbReference type="InterPro" id="IPR000008">
    <property type="entry name" value="C2_dom"/>
</dbReference>
<gene>
    <name evidence="5" type="primary">Mctp2</name>
    <name evidence="5" type="ORF">SPIL2461_LOCUS13592</name>
</gene>
<keyword evidence="6" id="KW-1185">Reference proteome</keyword>
<accession>A0A812TBM9</accession>
<reference evidence="5" key="1">
    <citation type="submission" date="2021-02" db="EMBL/GenBank/DDBJ databases">
        <authorList>
            <person name="Dougan E. K."/>
            <person name="Rhodes N."/>
            <person name="Thang M."/>
            <person name="Chan C."/>
        </authorList>
    </citation>
    <scope>NUCLEOTIDE SEQUENCE</scope>
</reference>
<dbReference type="InterPro" id="IPR035892">
    <property type="entry name" value="C2_domain_sf"/>
</dbReference>
<feature type="non-terminal residue" evidence="5">
    <location>
        <position position="237"/>
    </location>
</feature>